<dbReference type="Proteomes" id="UP001174909">
    <property type="component" value="Unassembled WGS sequence"/>
</dbReference>
<feature type="chain" id="PRO_5041452623" description="DUF3105 domain-containing protein" evidence="1">
    <location>
        <begin position="23"/>
        <end position="196"/>
    </location>
</feature>
<dbReference type="InterPro" id="IPR021454">
    <property type="entry name" value="DUF3105"/>
</dbReference>
<keyword evidence="1" id="KW-0732">Signal</keyword>
<gene>
    <name evidence="2" type="ORF">GBAR_LOCUS11149</name>
</gene>
<dbReference type="Pfam" id="PF11303">
    <property type="entry name" value="DUF3105"/>
    <property type="match status" value="1"/>
</dbReference>
<organism evidence="2 3">
    <name type="scientific">Geodia barretti</name>
    <name type="common">Barrett's horny sponge</name>
    <dbReference type="NCBI Taxonomy" id="519541"/>
    <lineage>
        <taxon>Eukaryota</taxon>
        <taxon>Metazoa</taxon>
        <taxon>Porifera</taxon>
        <taxon>Demospongiae</taxon>
        <taxon>Heteroscleromorpha</taxon>
        <taxon>Tetractinellida</taxon>
        <taxon>Astrophorina</taxon>
        <taxon>Geodiidae</taxon>
        <taxon>Geodia</taxon>
    </lineage>
</organism>
<evidence type="ECO:0000313" key="3">
    <source>
        <dbReference type="Proteomes" id="UP001174909"/>
    </source>
</evidence>
<keyword evidence="3" id="KW-1185">Reference proteome</keyword>
<proteinExistence type="predicted"/>
<dbReference type="AlphaFoldDB" id="A0AA35RY48"/>
<comment type="caution">
    <text evidence="2">The sequence shown here is derived from an EMBL/GenBank/DDBJ whole genome shotgun (WGS) entry which is preliminary data.</text>
</comment>
<sequence>MFAFGAIAILFIAALLVPVILPVNFGGSGQGEASEYVEGIGTQSEVSPSQEHFPDTLNIGQVVPEGYLTTPPTSGRHWNGWVQCGFYTSPVPDERIVHNMEHGNIIVSYNLTDQAQIDALAEAFDDIGLTNAWGVARPYDEIPEGTIYLTTWGVIDGPMHEVDGDRIERFFEAYSGKLGPEFPNGAPCTTGGTMNP</sequence>
<evidence type="ECO:0000256" key="1">
    <source>
        <dbReference type="SAM" id="SignalP"/>
    </source>
</evidence>
<feature type="signal peptide" evidence="1">
    <location>
        <begin position="1"/>
        <end position="22"/>
    </location>
</feature>
<reference evidence="2" key="1">
    <citation type="submission" date="2023-03" db="EMBL/GenBank/DDBJ databases">
        <authorList>
            <person name="Steffen K."/>
            <person name="Cardenas P."/>
        </authorList>
    </citation>
    <scope>NUCLEOTIDE SEQUENCE</scope>
</reference>
<dbReference type="EMBL" id="CASHTH010001687">
    <property type="protein sequence ID" value="CAI8018381.1"/>
    <property type="molecule type" value="Genomic_DNA"/>
</dbReference>
<accession>A0AA35RY48</accession>
<evidence type="ECO:0000313" key="2">
    <source>
        <dbReference type="EMBL" id="CAI8018381.1"/>
    </source>
</evidence>
<protein>
    <recommendedName>
        <fullName evidence="4">DUF3105 domain-containing protein</fullName>
    </recommendedName>
</protein>
<name>A0AA35RY48_GEOBA</name>
<evidence type="ECO:0008006" key="4">
    <source>
        <dbReference type="Google" id="ProtNLM"/>
    </source>
</evidence>